<accession>A0A9P6QBI0</accession>
<keyword evidence="6 10" id="KW-0833">Ubl conjugation pathway</keyword>
<keyword evidence="5 10" id="KW-0863">Zinc-finger</keyword>
<dbReference type="PANTHER" id="PTHR21497">
    <property type="entry name" value="UBIQUITIN LIGASE E3 ALPHA-RELATED"/>
    <property type="match status" value="1"/>
</dbReference>
<organism evidence="13 14">
    <name type="scientific">Actinomortierella ambigua</name>
    <dbReference type="NCBI Taxonomy" id="1343610"/>
    <lineage>
        <taxon>Eukaryota</taxon>
        <taxon>Fungi</taxon>
        <taxon>Fungi incertae sedis</taxon>
        <taxon>Mucoromycota</taxon>
        <taxon>Mortierellomycotina</taxon>
        <taxon>Mortierellomycetes</taxon>
        <taxon>Mortierellales</taxon>
        <taxon>Mortierellaceae</taxon>
        <taxon>Actinomortierella</taxon>
    </lineage>
</organism>
<dbReference type="Pfam" id="PF18995">
    <property type="entry name" value="PRT6_C"/>
    <property type="match status" value="1"/>
</dbReference>
<dbReference type="SUPFAM" id="SSF46785">
    <property type="entry name" value="Winged helix' DNA-binding domain"/>
    <property type="match status" value="1"/>
</dbReference>
<dbReference type="GO" id="GO:0016567">
    <property type="term" value="P:protein ubiquitination"/>
    <property type="evidence" value="ECO:0007669"/>
    <property type="project" value="UniProtKB-UniRule"/>
</dbReference>
<dbReference type="GO" id="GO:0000151">
    <property type="term" value="C:ubiquitin ligase complex"/>
    <property type="evidence" value="ECO:0007669"/>
    <property type="project" value="TreeGrafter"/>
</dbReference>
<dbReference type="EMBL" id="JAAAJB010000199">
    <property type="protein sequence ID" value="KAG0262024.1"/>
    <property type="molecule type" value="Genomic_DNA"/>
</dbReference>
<evidence type="ECO:0000313" key="14">
    <source>
        <dbReference type="Proteomes" id="UP000807716"/>
    </source>
</evidence>
<dbReference type="CDD" id="cd16482">
    <property type="entry name" value="RING-H2_UBR1-like"/>
    <property type="match status" value="1"/>
</dbReference>
<evidence type="ECO:0000256" key="7">
    <source>
        <dbReference type="ARBA" id="ARBA00022833"/>
    </source>
</evidence>
<dbReference type="PROSITE" id="PS51157">
    <property type="entry name" value="ZF_UBR"/>
    <property type="match status" value="1"/>
</dbReference>
<dbReference type="InterPro" id="IPR044046">
    <property type="entry name" value="E3_ligase_UBR-like_C"/>
</dbReference>
<feature type="region of interest" description="Disordered" evidence="11">
    <location>
        <begin position="680"/>
        <end position="738"/>
    </location>
</feature>
<feature type="region of interest" description="Disordered" evidence="11">
    <location>
        <begin position="427"/>
        <end position="451"/>
    </location>
</feature>
<evidence type="ECO:0000256" key="9">
    <source>
        <dbReference type="PROSITE-ProRule" id="PRU00508"/>
    </source>
</evidence>
<keyword evidence="4 10" id="KW-0479">Metal-binding</keyword>
<feature type="zinc finger region" description="UBR-type" evidence="9">
    <location>
        <begin position="77"/>
        <end position="149"/>
    </location>
</feature>
<dbReference type="InterPro" id="IPR042065">
    <property type="entry name" value="E3_ELL-like"/>
</dbReference>
<feature type="region of interest" description="Disordered" evidence="11">
    <location>
        <begin position="1360"/>
        <end position="1422"/>
    </location>
</feature>
<evidence type="ECO:0000313" key="13">
    <source>
        <dbReference type="EMBL" id="KAG0262024.1"/>
    </source>
</evidence>
<keyword evidence="7 10" id="KW-0862">Zinc</keyword>
<evidence type="ECO:0000256" key="2">
    <source>
        <dbReference type="ARBA" id="ARBA00004906"/>
    </source>
</evidence>
<comment type="similarity">
    <text evidence="8 10">Belongs to the E3 ubiquitin-protein ligase UBR1-like family.</text>
</comment>
<dbReference type="InterPro" id="IPR039164">
    <property type="entry name" value="UBR1-like"/>
</dbReference>
<dbReference type="Pfam" id="PF02617">
    <property type="entry name" value="ClpS"/>
    <property type="match status" value="1"/>
</dbReference>
<evidence type="ECO:0000256" key="5">
    <source>
        <dbReference type="ARBA" id="ARBA00022771"/>
    </source>
</evidence>
<feature type="compositionally biased region" description="Acidic residues" evidence="11">
    <location>
        <begin position="1212"/>
        <end position="1221"/>
    </location>
</feature>
<feature type="compositionally biased region" description="Polar residues" evidence="11">
    <location>
        <begin position="433"/>
        <end position="446"/>
    </location>
</feature>
<dbReference type="GO" id="GO:0008270">
    <property type="term" value="F:zinc ion binding"/>
    <property type="evidence" value="ECO:0007669"/>
    <property type="project" value="UniProtKB-UniRule"/>
</dbReference>
<dbReference type="Gene3D" id="3.30.1390.10">
    <property type="match status" value="1"/>
</dbReference>
<feature type="region of interest" description="Disordered" evidence="11">
    <location>
        <begin position="1203"/>
        <end position="1229"/>
    </location>
</feature>
<dbReference type="SMART" id="SM00396">
    <property type="entry name" value="ZnF_UBR1"/>
    <property type="match status" value="1"/>
</dbReference>
<dbReference type="InterPro" id="IPR014719">
    <property type="entry name" value="Ribosomal_bL12_C/ClpS-like"/>
</dbReference>
<dbReference type="PANTHER" id="PTHR21497:SF24">
    <property type="entry name" value="E3 UBIQUITIN-PROTEIN LIGASE UBR1"/>
    <property type="match status" value="1"/>
</dbReference>
<dbReference type="InterPro" id="IPR003769">
    <property type="entry name" value="ClpS_core"/>
</dbReference>
<comment type="caution">
    <text evidence="13">The sequence shown here is derived from an EMBL/GenBank/DDBJ whole genome shotgun (WGS) entry which is preliminary data.</text>
</comment>
<dbReference type="GO" id="GO:0071596">
    <property type="term" value="P:ubiquitin-dependent protein catabolic process via the N-end rule pathway"/>
    <property type="evidence" value="ECO:0007669"/>
    <property type="project" value="UniProtKB-UniRule"/>
</dbReference>
<dbReference type="InterPro" id="IPR055194">
    <property type="entry name" value="UBR1-like_WH"/>
</dbReference>
<name>A0A9P6QBI0_9FUNG</name>
<evidence type="ECO:0000256" key="3">
    <source>
        <dbReference type="ARBA" id="ARBA00022679"/>
    </source>
</evidence>
<evidence type="ECO:0000256" key="1">
    <source>
        <dbReference type="ARBA" id="ARBA00000900"/>
    </source>
</evidence>
<evidence type="ECO:0000256" key="6">
    <source>
        <dbReference type="ARBA" id="ARBA00022786"/>
    </source>
</evidence>
<dbReference type="InterPro" id="IPR003126">
    <property type="entry name" value="Znf_UBR"/>
</dbReference>
<feature type="compositionally biased region" description="Polar residues" evidence="11">
    <location>
        <begin position="686"/>
        <end position="697"/>
    </location>
</feature>
<protein>
    <recommendedName>
        <fullName evidence="10">E3 ubiquitin-protein ligase</fullName>
        <ecNumber evidence="10">2.3.2.27</ecNumber>
    </recommendedName>
</protein>
<dbReference type="GO" id="GO:0005737">
    <property type="term" value="C:cytoplasm"/>
    <property type="evidence" value="ECO:0007669"/>
    <property type="project" value="TreeGrafter"/>
</dbReference>
<comment type="pathway">
    <text evidence="2 10">Protein modification; protein ubiquitination.</text>
</comment>
<dbReference type="Pfam" id="PF02207">
    <property type="entry name" value="zf-UBR"/>
    <property type="match status" value="1"/>
</dbReference>
<dbReference type="OrthoDB" id="26387at2759"/>
<comment type="catalytic activity">
    <reaction evidence="1 10">
        <text>S-ubiquitinyl-[E2 ubiquitin-conjugating enzyme]-L-cysteine + [acceptor protein]-L-lysine = [E2 ubiquitin-conjugating enzyme]-L-cysteine + N(6)-ubiquitinyl-[acceptor protein]-L-lysine.</text>
        <dbReference type="EC" id="2.3.2.27"/>
    </reaction>
</comment>
<dbReference type="EC" id="2.3.2.27" evidence="10"/>
<evidence type="ECO:0000256" key="11">
    <source>
        <dbReference type="SAM" id="MobiDB-lite"/>
    </source>
</evidence>
<proteinExistence type="inferred from homology"/>
<evidence type="ECO:0000256" key="10">
    <source>
        <dbReference type="RuleBase" id="RU366018"/>
    </source>
</evidence>
<evidence type="ECO:0000256" key="8">
    <source>
        <dbReference type="ARBA" id="ARBA00046341"/>
    </source>
</evidence>
<dbReference type="Proteomes" id="UP000807716">
    <property type="component" value="Unassembled WGS sequence"/>
</dbReference>
<dbReference type="InterPro" id="IPR036390">
    <property type="entry name" value="WH_DNA-bd_sf"/>
</dbReference>
<reference evidence="13" key="1">
    <citation type="journal article" date="2020" name="Fungal Divers.">
        <title>Resolving the Mortierellaceae phylogeny through synthesis of multi-gene phylogenetics and phylogenomics.</title>
        <authorList>
            <person name="Vandepol N."/>
            <person name="Liber J."/>
            <person name="Desiro A."/>
            <person name="Na H."/>
            <person name="Kennedy M."/>
            <person name="Barry K."/>
            <person name="Grigoriev I.V."/>
            <person name="Miller A.N."/>
            <person name="O'Donnell K."/>
            <person name="Stajich J.E."/>
            <person name="Bonito G."/>
        </authorList>
    </citation>
    <scope>NUCLEOTIDE SEQUENCE</scope>
    <source>
        <strain evidence="13">BC1065</strain>
    </source>
</reference>
<dbReference type="SUPFAM" id="SSF54736">
    <property type="entry name" value="ClpS-like"/>
    <property type="match status" value="1"/>
</dbReference>
<dbReference type="GO" id="GO:0061630">
    <property type="term" value="F:ubiquitin protein ligase activity"/>
    <property type="evidence" value="ECO:0007669"/>
    <property type="project" value="UniProtKB-UniRule"/>
</dbReference>
<dbReference type="Gene3D" id="1.10.10.2670">
    <property type="entry name" value="E3 ubiquitin-protein ligase"/>
    <property type="match status" value="1"/>
</dbReference>
<dbReference type="Gene3D" id="2.10.110.30">
    <property type="match status" value="1"/>
</dbReference>
<comment type="function">
    <text evidence="10">Ubiquitin ligase protein which is a component of the N-end rule pathway. Recognizes and binds to proteins bearing specific N-terminal residues that are destabilizing according to the N-end rule, leading to their ubiquitination and subsequent degradation.</text>
</comment>
<feature type="domain" description="UBR-type" evidence="12">
    <location>
        <begin position="77"/>
        <end position="149"/>
    </location>
</feature>
<feature type="compositionally biased region" description="Polar residues" evidence="11">
    <location>
        <begin position="1363"/>
        <end position="1393"/>
    </location>
</feature>
<dbReference type="Pfam" id="PF22960">
    <property type="entry name" value="WHD_UBR1"/>
    <property type="match status" value="1"/>
</dbReference>
<gene>
    <name evidence="13" type="ORF">DFQ27_002579</name>
</gene>
<evidence type="ECO:0000256" key="4">
    <source>
        <dbReference type="ARBA" id="ARBA00022723"/>
    </source>
</evidence>
<dbReference type="FunFam" id="2.10.110.30:FF:000001">
    <property type="entry name" value="E3 ubiquitin-protein ligase UBR2 isoform 1"/>
    <property type="match status" value="1"/>
</dbReference>
<sequence>MDSPLRTFLRGAARKYDNIFSEAAQRDITAQLYTSLWANNDDYLHTYFPYFAEARQKGVIANTDNGDDEYSPSARGQACGHTFKMGEGVFRCRTCALDETCVLCLRCFHGTNHEGHDTSFSVNAGGGGCCDCGDPEAWRVNLDCIYHSAAHGEPHEERQEQEYPPEVSRSIRETIAAILDFVIDTVTVAPEDNTGTWRRGSQLLTERDIQQAAIDAGNIAGEDTDLDTMMYACILWNEEEHSFIDVIDRLSDITNMSSHRARACAERVHTHGREIIEISSSIPHLLEVARGLAHIGLVVSIRSARETFKEQICDVCVSFLKMLAYTKGGVVSQKQSATIREIICDELCSEWRRRPARRNTTMNQQDTIAEMEEDYIDIDGLNPDDVSQLPTIPMDEDDSSANTSLREDHFLDTPSALELRHANDEDTLMGDSLTDNASGSDPSQRSARAGPPHRKLRIDWLLLLDLKFWKMPRSSLKEVYIGTLVLDPKYKRFMAVRFAFNYNKIARAFLEVDREPELSIILFSVQLFTVPTIAEMLAREHNFMSILCQILINFFVGPNYTGGPIDCTTAPFENRRYFHIFHDLRYILSNEAVRQIIASRPTHQAQMIETLHLFQGMHPNTRCSTDHIEFESNTWVNAFNVTLQLYKCCRQFADCFSSNPRVMSQALHQTLKKLHEWCSKHEEENAPSQERPPSTVTGDAITNAATPGVLIDNGTMPGALPTNPPSNPTASSASTQARPAQAMIQFTPVHTVVMPSTPPSHFEVIQYKVSGQPVAFHHPLHWFLADLLENVDLLDDSVVQQLGYASFRDMMLRFVGSDKETDDKRLFKLQEIFDYPLRVCVLMAQIKANVWVRNGFVIRTQAQYYREVSLRENTYDSDIYLLQLAFVLFDPEHFLVTMLDRFELLQWFSGQREHRTYDLLQIVFMAEELLTLLIVCVTDPVNPAGFTVEQEIRREIVHGLCLKPIAYSELTKRIPERLTEHAKFDDILRELASYRPPDGITDHGLYGLRDQYFDEVDPYFIHFSRNNSEEAEEILKTRAAKKRGDQTAKPPLILPRLTKIDKGPFSSLGNMMHTRAMTQVLFYTFWNVKAEPKIKSDTIIDQAAYLMQIATLDPNSDPSKSLATDAAGESTGVGMTGFVHHATFDKYPVIINGNERVRYCLLQILIQRADDPAYKSVHPKLHFVISKFGEIGSTEAKRMVGEWKASKGPTAGDDESNDEMAEAARRKQAALERQKKIMEQFAQAQKSFMSQNEDLYDDEDDDFESMHDDDEQVPVDGSSTVTETMWHYPTGTCIVCQEEMNQSSVYGMLAFVQPSHLLRQTPMDDPQFLLESVVSPLSLDVSATSIRPFGIASNFEKHKSQFEAPSSENTPPQAQDDQAHSSDPASPHPTRTSAAGHGTPPKGHGGPMYQPQKVARGFPASSHRRGLYSSSCGHLMHVKCFETYIVSLEQRHASQHSRNYPENPEEREFMCPLCKSLGNLLLPITWKGKKQTYPGKLVPTESVSIGQWMQAGPAQAQDELLANKRRWQDQPEPSSRVDAPSSSFLGGYGDLPGVFHRRPLGAAGATSRTIGTFFSMGMRNAGGWGHGPVRAGLMRGGANAAGGEPSSYLSSSVPTGLPADANEPGTIKKMYFRLAEVFQKNRMNLLRREETLQFSESEVNQADVMWDAFAYTISCVEITQRGVNSANGTSTLIAGIQQQTLTLLHVMADTILSYLAAVVNRPMHEMRMIELAWERLGKIFIGHPKLTATRELDARYAQPLLLSDPFFVLTELAFLSVPAGLQPCHLLEVLTMAEVVKTVAAFVTVDITRLFNNEPRMMAYAEHSLSELSADDSANLRQFVQHIMTSLGLPLAQQESFFDRTPARLVLKLLRTYVLPFLRKAALLFEVRYSVIFPETQPAMTTAEPDEDEYTRLANLLHVDNLLPMCAKWMADEELQAMIQRWCADVVDRPPQVSLRVTQVGDTAGIHGPNSVAELATVMFGAAGSSGSSLNSMSSVGSGASSSASAAAATGSGSGSGSGAGSAGRLYPLIGLNHPTIYELVGLPRRLDALFEQSIKFICPECKTVPADPALCLCCGTIVCCQSFCCLDGLDEDSRGECNIHAATCTGAIGVYLLIKKCVILLLHARNGCFHPAPFLDEHGEADLGLRRGRPQFLNPLRYDDLRRLWLTHGIPIHVARKIEQSYDVGGWRTL</sequence>
<keyword evidence="3 10" id="KW-0808">Transferase</keyword>
<keyword evidence="14" id="KW-1185">Reference proteome</keyword>
<evidence type="ECO:0000259" key="12">
    <source>
        <dbReference type="PROSITE" id="PS51157"/>
    </source>
</evidence>